<dbReference type="InterPro" id="IPR036291">
    <property type="entry name" value="NAD(P)-bd_dom_sf"/>
</dbReference>
<dbReference type="EMBL" id="RJJQ01000002">
    <property type="protein sequence ID" value="RNI24771.1"/>
    <property type="molecule type" value="Genomic_DNA"/>
</dbReference>
<dbReference type="InterPro" id="IPR020904">
    <property type="entry name" value="Sc_DH/Rdtase_CS"/>
</dbReference>
<evidence type="ECO:0000256" key="2">
    <source>
        <dbReference type="ARBA" id="ARBA00023002"/>
    </source>
</evidence>
<dbReference type="Pfam" id="PF00106">
    <property type="entry name" value="adh_short"/>
    <property type="match status" value="1"/>
</dbReference>
<sequence length="297" mass="31922">MPVKHRLLSSGLRPIRQAQSRSHLRERQRDSTSNTFDRNRPETARSALITGAAGGIGSALAWQVAGTYDELVLVDTDKDSLNTLAEKLPCRTTVAALDITATDYRSDLVKLIEKSPPLDCVFTFAGVMHTGTIRRSTFEDLVRVIDINLIGTIATVHACLPYLSPGSSIVTASSAIESIAVPRHASYVASKAGVYGFTRTLANELAHEGAGIRVSAALIGGVHTDILRNGSFAEDEDRAGRADSFDRRVAHSSAEDIARAIVHGQKRGSRVIYAGADSRVAALLSRTLGRYTQLPCI</sequence>
<dbReference type="PANTHER" id="PTHR44196">
    <property type="entry name" value="DEHYDROGENASE/REDUCTASE SDR FAMILY MEMBER 7B"/>
    <property type="match status" value="1"/>
</dbReference>
<evidence type="ECO:0000256" key="3">
    <source>
        <dbReference type="RuleBase" id="RU000363"/>
    </source>
</evidence>
<gene>
    <name evidence="5" type="ORF">EFY87_03515</name>
</gene>
<evidence type="ECO:0000313" key="6">
    <source>
        <dbReference type="Proteomes" id="UP000271678"/>
    </source>
</evidence>
<protein>
    <submittedName>
        <fullName evidence="5">SDR family oxidoreductase</fullName>
    </submittedName>
</protein>
<dbReference type="PROSITE" id="PS00061">
    <property type="entry name" value="ADH_SHORT"/>
    <property type="match status" value="1"/>
</dbReference>
<name>A0A3M9MGX0_9MICO</name>
<keyword evidence="2" id="KW-0560">Oxidoreductase</keyword>
<dbReference type="InterPro" id="IPR002347">
    <property type="entry name" value="SDR_fam"/>
</dbReference>
<comment type="caution">
    <text evidence="5">The sequence shown here is derived from an EMBL/GenBank/DDBJ whole genome shotgun (WGS) entry which is preliminary data.</text>
</comment>
<dbReference type="SUPFAM" id="SSF51735">
    <property type="entry name" value="NAD(P)-binding Rossmann-fold domains"/>
    <property type="match status" value="1"/>
</dbReference>
<comment type="similarity">
    <text evidence="1 3">Belongs to the short-chain dehydrogenases/reductases (SDR) family.</text>
</comment>
<reference evidence="5 6" key="1">
    <citation type="submission" date="2018-11" db="EMBL/GenBank/DDBJ databases">
        <title>Draft genome of Simplicispira Flexivirga sp. BO-16.</title>
        <authorList>
            <person name="Im W.T."/>
        </authorList>
    </citation>
    <scope>NUCLEOTIDE SEQUENCE [LARGE SCALE GENOMIC DNA]</scope>
    <source>
        <strain evidence="5 6">BO-16</strain>
    </source>
</reference>
<dbReference type="PRINTS" id="PR00081">
    <property type="entry name" value="GDHRDH"/>
</dbReference>
<evidence type="ECO:0000313" key="5">
    <source>
        <dbReference type="EMBL" id="RNI24771.1"/>
    </source>
</evidence>
<dbReference type="GO" id="GO:0016020">
    <property type="term" value="C:membrane"/>
    <property type="evidence" value="ECO:0007669"/>
    <property type="project" value="TreeGrafter"/>
</dbReference>
<dbReference type="GO" id="GO:0016491">
    <property type="term" value="F:oxidoreductase activity"/>
    <property type="evidence" value="ECO:0007669"/>
    <property type="project" value="UniProtKB-KW"/>
</dbReference>
<dbReference type="AlphaFoldDB" id="A0A3M9MGX0"/>
<dbReference type="Gene3D" id="3.40.50.720">
    <property type="entry name" value="NAD(P)-binding Rossmann-like Domain"/>
    <property type="match status" value="1"/>
</dbReference>
<accession>A0A3M9MGX0</accession>
<dbReference type="CDD" id="cd05233">
    <property type="entry name" value="SDR_c"/>
    <property type="match status" value="1"/>
</dbReference>
<evidence type="ECO:0000256" key="4">
    <source>
        <dbReference type="SAM" id="MobiDB-lite"/>
    </source>
</evidence>
<proteinExistence type="inferred from homology"/>
<dbReference type="Proteomes" id="UP000271678">
    <property type="component" value="Unassembled WGS sequence"/>
</dbReference>
<dbReference type="PANTHER" id="PTHR44196:SF1">
    <property type="entry name" value="DEHYDROGENASE_REDUCTASE SDR FAMILY MEMBER 7B"/>
    <property type="match status" value="1"/>
</dbReference>
<dbReference type="PRINTS" id="PR00080">
    <property type="entry name" value="SDRFAMILY"/>
</dbReference>
<organism evidence="5 6">
    <name type="scientific">Flexivirga caeni</name>
    <dbReference type="NCBI Taxonomy" id="2294115"/>
    <lineage>
        <taxon>Bacteria</taxon>
        <taxon>Bacillati</taxon>
        <taxon>Actinomycetota</taxon>
        <taxon>Actinomycetes</taxon>
        <taxon>Micrococcales</taxon>
        <taxon>Dermacoccaceae</taxon>
        <taxon>Flexivirga</taxon>
    </lineage>
</organism>
<feature type="region of interest" description="Disordered" evidence="4">
    <location>
        <begin position="1"/>
        <end position="43"/>
    </location>
</feature>
<evidence type="ECO:0000256" key="1">
    <source>
        <dbReference type="ARBA" id="ARBA00006484"/>
    </source>
</evidence>
<keyword evidence="6" id="KW-1185">Reference proteome</keyword>